<evidence type="ECO:0000313" key="2">
    <source>
        <dbReference type="Proteomes" id="UP001055811"/>
    </source>
</evidence>
<reference evidence="2" key="1">
    <citation type="journal article" date="2022" name="Mol. Ecol. Resour.">
        <title>The genomes of chicory, endive, great burdock and yacon provide insights into Asteraceae palaeo-polyploidization history and plant inulin production.</title>
        <authorList>
            <person name="Fan W."/>
            <person name="Wang S."/>
            <person name="Wang H."/>
            <person name="Wang A."/>
            <person name="Jiang F."/>
            <person name="Liu H."/>
            <person name="Zhao H."/>
            <person name="Xu D."/>
            <person name="Zhang Y."/>
        </authorList>
    </citation>
    <scope>NUCLEOTIDE SEQUENCE [LARGE SCALE GENOMIC DNA]</scope>
    <source>
        <strain evidence="2">cv. Punajuju</strain>
    </source>
</reference>
<accession>A0ACB9DU31</accession>
<gene>
    <name evidence="1" type="ORF">L2E82_20556</name>
</gene>
<dbReference type="EMBL" id="CM042012">
    <property type="protein sequence ID" value="KAI3749935.1"/>
    <property type="molecule type" value="Genomic_DNA"/>
</dbReference>
<proteinExistence type="predicted"/>
<name>A0ACB9DU31_CICIN</name>
<protein>
    <submittedName>
        <fullName evidence="1">Uncharacterized protein</fullName>
    </submittedName>
</protein>
<sequence length="109" mass="11632">MGYDNRTRPWKRGEDSSNRCSVSRSSPPFHFTTTAASAFPDHQHPPSNSSTSSQTPVSRTISLPTPFINHRPSGKAIQITSPPSLPPPTTPSSSSTTPPPPPPPTTTKS</sequence>
<organism evidence="1 2">
    <name type="scientific">Cichorium intybus</name>
    <name type="common">Chicory</name>
    <dbReference type="NCBI Taxonomy" id="13427"/>
    <lineage>
        <taxon>Eukaryota</taxon>
        <taxon>Viridiplantae</taxon>
        <taxon>Streptophyta</taxon>
        <taxon>Embryophyta</taxon>
        <taxon>Tracheophyta</taxon>
        <taxon>Spermatophyta</taxon>
        <taxon>Magnoliopsida</taxon>
        <taxon>eudicotyledons</taxon>
        <taxon>Gunneridae</taxon>
        <taxon>Pentapetalae</taxon>
        <taxon>asterids</taxon>
        <taxon>campanulids</taxon>
        <taxon>Asterales</taxon>
        <taxon>Asteraceae</taxon>
        <taxon>Cichorioideae</taxon>
        <taxon>Cichorieae</taxon>
        <taxon>Cichoriinae</taxon>
        <taxon>Cichorium</taxon>
    </lineage>
</organism>
<comment type="caution">
    <text evidence="1">The sequence shown here is derived from an EMBL/GenBank/DDBJ whole genome shotgun (WGS) entry which is preliminary data.</text>
</comment>
<dbReference type="Proteomes" id="UP001055811">
    <property type="component" value="Linkage Group LG04"/>
</dbReference>
<keyword evidence="2" id="KW-1185">Reference proteome</keyword>
<reference evidence="1 2" key="2">
    <citation type="journal article" date="2022" name="Mol. Ecol. Resour.">
        <title>The genomes of chicory, endive, great burdock and yacon provide insights into Asteraceae paleo-polyploidization history and plant inulin production.</title>
        <authorList>
            <person name="Fan W."/>
            <person name="Wang S."/>
            <person name="Wang H."/>
            <person name="Wang A."/>
            <person name="Jiang F."/>
            <person name="Liu H."/>
            <person name="Zhao H."/>
            <person name="Xu D."/>
            <person name="Zhang Y."/>
        </authorList>
    </citation>
    <scope>NUCLEOTIDE SEQUENCE [LARGE SCALE GENOMIC DNA]</scope>
    <source>
        <strain evidence="2">cv. Punajuju</strain>
        <tissue evidence="1">Leaves</tissue>
    </source>
</reference>
<evidence type="ECO:0000313" key="1">
    <source>
        <dbReference type="EMBL" id="KAI3749935.1"/>
    </source>
</evidence>